<reference evidence="1" key="1">
    <citation type="submission" date="2021-09" db="EMBL/GenBank/DDBJ databases">
        <title>Genome analysis of Fictibacillus sp. KIGAM418 isolated from marine sediment.</title>
        <authorList>
            <person name="Seo M.-J."/>
            <person name="Cho E.-S."/>
            <person name="Hwang C.Y."/>
        </authorList>
    </citation>
    <scope>NUCLEOTIDE SEQUENCE</scope>
    <source>
        <strain evidence="1">KIGAM418</strain>
    </source>
</reference>
<proteinExistence type="predicted"/>
<dbReference type="AlphaFoldDB" id="A0A9X2BIP8"/>
<comment type="caution">
    <text evidence="1">The sequence shown here is derived from an EMBL/GenBank/DDBJ whole genome shotgun (WGS) entry which is preliminary data.</text>
</comment>
<evidence type="ECO:0000313" key="2">
    <source>
        <dbReference type="Proteomes" id="UP001139011"/>
    </source>
</evidence>
<keyword evidence="2" id="KW-1185">Reference proteome</keyword>
<gene>
    <name evidence="1" type="ORF">LCY76_20210</name>
</gene>
<protein>
    <submittedName>
        <fullName evidence="1">Uncharacterized protein</fullName>
    </submittedName>
</protein>
<dbReference type="RefSeq" id="WP_248254130.1">
    <property type="nucleotide sequence ID" value="NZ_JAIWJX010000002.1"/>
</dbReference>
<dbReference type="EMBL" id="JAIWJX010000002">
    <property type="protein sequence ID" value="MCK6258898.1"/>
    <property type="molecule type" value="Genomic_DNA"/>
</dbReference>
<dbReference type="Proteomes" id="UP001139011">
    <property type="component" value="Unassembled WGS sequence"/>
</dbReference>
<organism evidence="1 2">
    <name type="scientific">Fictibacillus marinisediminis</name>
    <dbReference type="NCBI Taxonomy" id="2878389"/>
    <lineage>
        <taxon>Bacteria</taxon>
        <taxon>Bacillati</taxon>
        <taxon>Bacillota</taxon>
        <taxon>Bacilli</taxon>
        <taxon>Bacillales</taxon>
        <taxon>Fictibacillaceae</taxon>
        <taxon>Fictibacillus</taxon>
    </lineage>
</organism>
<accession>A0A9X2BIP8</accession>
<sequence>MKRKHYLWGLMIAVLLFVLPPILAPSIHDGSSQKSAIREYLVNEGHPYQSFLARITSNGQDKKYRERYEVAWNDFNSETGMTPTIFYVKKNDKGYYVKSAGTSP</sequence>
<evidence type="ECO:0000313" key="1">
    <source>
        <dbReference type="EMBL" id="MCK6258898.1"/>
    </source>
</evidence>
<name>A0A9X2BIP8_9BACL</name>